<dbReference type="GO" id="GO:0004131">
    <property type="term" value="F:cytosine deaminase activity"/>
    <property type="evidence" value="ECO:0007669"/>
    <property type="project" value="TreeGrafter"/>
</dbReference>
<name>A0A2T6CA80_9RHOB</name>
<dbReference type="GO" id="GO:0006209">
    <property type="term" value="P:cytosine catabolic process"/>
    <property type="evidence" value="ECO:0007669"/>
    <property type="project" value="TreeGrafter"/>
</dbReference>
<evidence type="ECO:0000313" key="3">
    <source>
        <dbReference type="Proteomes" id="UP000244092"/>
    </source>
</evidence>
<accession>A0A2T6CA80</accession>
<proteinExistence type="predicted"/>
<evidence type="ECO:0000313" key="2">
    <source>
        <dbReference type="EMBL" id="PTX72131.1"/>
    </source>
</evidence>
<dbReference type="InterPro" id="IPR013108">
    <property type="entry name" value="Amidohydro_3"/>
</dbReference>
<comment type="caution">
    <text evidence="2">The sequence shown here is derived from an EMBL/GenBank/DDBJ whole genome shotgun (WGS) entry which is preliminary data.</text>
</comment>
<dbReference type="Gene3D" id="2.30.40.10">
    <property type="entry name" value="Urease, subunit C, domain 1"/>
    <property type="match status" value="1"/>
</dbReference>
<dbReference type="EMBL" id="QBKU01000013">
    <property type="protein sequence ID" value="PTX72131.1"/>
    <property type="molecule type" value="Genomic_DNA"/>
</dbReference>
<dbReference type="GO" id="GO:0035888">
    <property type="term" value="F:isoguanine deaminase activity"/>
    <property type="evidence" value="ECO:0007669"/>
    <property type="project" value="TreeGrafter"/>
</dbReference>
<dbReference type="PANTHER" id="PTHR32027:SF0">
    <property type="entry name" value="CYTOSINE DEAMINASE"/>
    <property type="match status" value="1"/>
</dbReference>
<dbReference type="RefSeq" id="WP_231476736.1">
    <property type="nucleotide sequence ID" value="NZ_QBKU01000013.1"/>
</dbReference>
<dbReference type="PANTHER" id="PTHR32027">
    <property type="entry name" value="CYTOSINE DEAMINASE"/>
    <property type="match status" value="1"/>
</dbReference>
<dbReference type="InterPro" id="IPR032466">
    <property type="entry name" value="Metal_Hydrolase"/>
</dbReference>
<dbReference type="AlphaFoldDB" id="A0A2T6CA80"/>
<dbReference type="SUPFAM" id="SSF51556">
    <property type="entry name" value="Metallo-dependent hydrolases"/>
    <property type="match status" value="1"/>
</dbReference>
<dbReference type="Proteomes" id="UP000244092">
    <property type="component" value="Unassembled WGS sequence"/>
</dbReference>
<evidence type="ECO:0000259" key="1">
    <source>
        <dbReference type="Pfam" id="PF07969"/>
    </source>
</evidence>
<protein>
    <submittedName>
        <fullName evidence="2">Cytosine deaminase</fullName>
    </submittedName>
</protein>
<organism evidence="2 3">
    <name type="scientific">Sulfitobacter mediterraneus</name>
    <dbReference type="NCBI Taxonomy" id="83219"/>
    <lineage>
        <taxon>Bacteria</taxon>
        <taxon>Pseudomonadati</taxon>
        <taxon>Pseudomonadota</taxon>
        <taxon>Alphaproteobacteria</taxon>
        <taxon>Rhodobacterales</taxon>
        <taxon>Roseobacteraceae</taxon>
        <taxon>Sulfitobacter</taxon>
    </lineage>
</organism>
<gene>
    <name evidence="2" type="ORF">C8N31_11357</name>
</gene>
<feature type="domain" description="Amidohydrolase 3" evidence="1">
    <location>
        <begin position="103"/>
        <end position="370"/>
    </location>
</feature>
<reference evidence="2 3" key="1">
    <citation type="submission" date="2018-04" db="EMBL/GenBank/DDBJ databases">
        <title>Genomic Encyclopedia of Archaeal and Bacterial Type Strains, Phase II (KMG-II): from individual species to whole genera.</title>
        <authorList>
            <person name="Goeker M."/>
        </authorList>
    </citation>
    <scope>NUCLEOTIDE SEQUENCE [LARGE SCALE GENOMIC DNA]</scope>
    <source>
        <strain evidence="2 3">DSM 12244</strain>
    </source>
</reference>
<dbReference type="InterPro" id="IPR011059">
    <property type="entry name" value="Metal-dep_hydrolase_composite"/>
</dbReference>
<dbReference type="Gene3D" id="3.20.20.140">
    <property type="entry name" value="Metal-dependent hydrolases"/>
    <property type="match status" value="1"/>
</dbReference>
<sequence>MPVPSDQMLKDVSVPISMLAQPDRFGGQIRRDCLQGDLIIRKGKILGMAQSNLQTQVQYLVMPKLTECHVHLDKCHSISRMTGIGGDLRAAIDAQAADRAAWTTDDIRNRAKRGLQELIASGCDVVRSHVDWTHGAEAFEPPLAWQVLNTLGQDYKDEVTLQVAPLMGIADLANHDIAKVTAALFAKTSGVLGAFVLDQPSRRQGIENAFRMADQFGLALDFHVDEGLAEGLNGLEMIADAAIACGFEGPVLCGHACSMANLNRSALTGLIDKIARAGLTVAALPSTNLYLQGRVDGTPDRRGITRMRELGAAGVPLAVGTDNVRDAFCPLGQHDPRQSLAMAVLAAHLDPPFGDHLPMITTNARQALGLAPTFVDGAAIGDLLLFDATSTSDILSCAGRPKSLSDVLKGEIA</sequence>
<dbReference type="InterPro" id="IPR052349">
    <property type="entry name" value="Metallo-hydrolase_Enzymes"/>
</dbReference>
<dbReference type="Pfam" id="PF07969">
    <property type="entry name" value="Amidohydro_3"/>
    <property type="match status" value="1"/>
</dbReference>